<dbReference type="Gene3D" id="1.50.10.20">
    <property type="match status" value="1"/>
</dbReference>
<proteinExistence type="predicted"/>
<dbReference type="RefSeq" id="WP_005793208.1">
    <property type="nucleotide sequence ID" value="NZ_ACQT01000007.1"/>
</dbReference>
<organism evidence="1 2">
    <name type="scientific">Acidovorax delafieldii 2AN</name>
    <dbReference type="NCBI Taxonomy" id="573060"/>
    <lineage>
        <taxon>Bacteria</taxon>
        <taxon>Pseudomonadati</taxon>
        <taxon>Pseudomonadota</taxon>
        <taxon>Betaproteobacteria</taxon>
        <taxon>Burkholderiales</taxon>
        <taxon>Comamonadaceae</taxon>
        <taxon>Acidovorax</taxon>
    </lineage>
</organism>
<keyword evidence="2" id="KW-1185">Reference proteome</keyword>
<evidence type="ECO:0008006" key="3">
    <source>
        <dbReference type="Google" id="ProtNLM"/>
    </source>
</evidence>
<dbReference type="SUPFAM" id="SSF48208">
    <property type="entry name" value="Six-hairpin glycosidases"/>
    <property type="match status" value="1"/>
</dbReference>
<dbReference type="Proteomes" id="UP000003856">
    <property type="component" value="Unassembled WGS sequence"/>
</dbReference>
<comment type="caution">
    <text evidence="1">The sequence shown here is derived from an EMBL/GenBank/DDBJ whole genome shotgun (WGS) entry which is preliminary data.</text>
</comment>
<evidence type="ECO:0000313" key="1">
    <source>
        <dbReference type="EMBL" id="EER61928.1"/>
    </source>
</evidence>
<gene>
    <name evidence="1" type="ORF">AcdelDRAFT_0550</name>
</gene>
<dbReference type="AlphaFoldDB" id="C5T0X0"/>
<name>C5T0X0_ACIDE</name>
<accession>C5T0X0</accession>
<sequence>MKPFTIARILRKELCGQSPRAVYWRCATFLRQVGALFWPRNQGFRKLVVGEMGRYLISGSRPVVGETESRMRAAVDWILRAKAAAGDGGVAFGYFPCGRNDTGWISSYPETTGYIITSLLGYSRRFGDPAASEAAMHMAYWEVSVQMPSGAVQGGAVCPPERQTAAAFNTGMVLDGWCSAYIHSGDAVFLEAARRAADFLVQDLDEQGFFQTNGAFVSSGEIKTYTCLCAWAIYRFGDIANDDRYRNAAVRSMEAALRQQQSNGWFAHNCLNRSDAPLTHTIGYTLQGILEVGILVKRHDCIAAVERTLTHLLPKKSAAGYLPGRFFADWEPAGFSSCLTGAAQIAIVCYRLADYTRNRAYREHADQLVNFLKAHQQMQGDDPALVGALAGSYPLFGSYMRAGYPNWATKYLLDALMLQSA</sequence>
<dbReference type="PATRIC" id="fig|573060.9.peg.4708"/>
<dbReference type="EMBL" id="ACQT01000007">
    <property type="protein sequence ID" value="EER61928.1"/>
    <property type="molecule type" value="Genomic_DNA"/>
</dbReference>
<dbReference type="GO" id="GO:0005975">
    <property type="term" value="P:carbohydrate metabolic process"/>
    <property type="evidence" value="ECO:0007669"/>
    <property type="project" value="InterPro"/>
</dbReference>
<dbReference type="OrthoDB" id="5486200at2"/>
<reference evidence="1 2" key="1">
    <citation type="submission" date="2009-05" db="EMBL/GenBank/DDBJ databases">
        <title>The draft genome of Acidovorax delafieldii 2AN.</title>
        <authorList>
            <consortium name="US DOE Joint Genome Institute (JGI-PGF)"/>
            <person name="Lucas S."/>
            <person name="Copeland A."/>
            <person name="Lapidus A."/>
            <person name="Glavina del Rio T."/>
            <person name="Tice H."/>
            <person name="Bruce D."/>
            <person name="Goodwin L."/>
            <person name="Pitluck S."/>
            <person name="Larimer F."/>
            <person name="Land M.L."/>
            <person name="Hauser L."/>
            <person name="Shelobolina E.S."/>
            <person name="Picardal F."/>
            <person name="Roden E."/>
            <person name="Emerson D."/>
        </authorList>
    </citation>
    <scope>NUCLEOTIDE SEQUENCE [LARGE SCALE GENOMIC DNA]</scope>
    <source>
        <strain evidence="1 2">2AN</strain>
    </source>
</reference>
<dbReference type="InterPro" id="IPR008928">
    <property type="entry name" value="6-hairpin_glycosidase_sf"/>
</dbReference>
<protein>
    <recommendedName>
        <fullName evidence="3">Squalene cyclase C-terminal domain-containing protein</fullName>
    </recommendedName>
</protein>
<evidence type="ECO:0000313" key="2">
    <source>
        <dbReference type="Proteomes" id="UP000003856"/>
    </source>
</evidence>